<sequence length="88" mass="10391">MQITTMPDTESECTVRDFKPPSMSARSNQNRDVVKLFVGQIPRHLEEDDLRPMFEQFGKIYEFTILKDKFTGLHKGNNFVTKRPRRPF</sequence>
<protein>
    <recommendedName>
        <fullName evidence="4">RRM domain-containing protein</fullName>
    </recommendedName>
</protein>
<dbReference type="InterPro" id="IPR035979">
    <property type="entry name" value="RBD_domain_sf"/>
</dbReference>
<accession>A0ABD1EXD9</accession>
<reference evidence="5 6" key="1">
    <citation type="submission" date="2024-05" db="EMBL/GenBank/DDBJ databases">
        <title>Genetic variation in Jamaican populations of the coffee berry borer (Hypothenemus hampei).</title>
        <authorList>
            <person name="Errbii M."/>
            <person name="Myrie A."/>
        </authorList>
    </citation>
    <scope>NUCLEOTIDE SEQUENCE [LARGE SCALE GENOMIC DNA]</scope>
    <source>
        <strain evidence="5">JA-Hopewell-2020-01-JO</strain>
        <tissue evidence="5">Whole body</tissue>
    </source>
</reference>
<evidence type="ECO:0000256" key="3">
    <source>
        <dbReference type="SAM" id="MobiDB-lite"/>
    </source>
</evidence>
<dbReference type="AlphaFoldDB" id="A0ABD1EXD9"/>
<keyword evidence="6" id="KW-1185">Reference proteome</keyword>
<evidence type="ECO:0000256" key="1">
    <source>
        <dbReference type="ARBA" id="ARBA00022884"/>
    </source>
</evidence>
<evidence type="ECO:0000313" key="5">
    <source>
        <dbReference type="EMBL" id="KAL1505703.1"/>
    </source>
</evidence>
<proteinExistence type="predicted"/>
<comment type="caution">
    <text evidence="5">The sequence shown here is derived from an EMBL/GenBank/DDBJ whole genome shotgun (WGS) entry which is preliminary data.</text>
</comment>
<dbReference type="GO" id="GO:0003723">
    <property type="term" value="F:RNA binding"/>
    <property type="evidence" value="ECO:0007669"/>
    <property type="project" value="UniProtKB-UniRule"/>
</dbReference>
<keyword evidence="1 2" id="KW-0694">RNA-binding</keyword>
<gene>
    <name evidence="5" type="ORF">ABEB36_005208</name>
</gene>
<name>A0ABD1EXD9_HYPHA</name>
<dbReference type="InterPro" id="IPR012677">
    <property type="entry name" value="Nucleotide-bd_a/b_plait_sf"/>
</dbReference>
<feature type="region of interest" description="Disordered" evidence="3">
    <location>
        <begin position="1"/>
        <end position="27"/>
    </location>
</feature>
<dbReference type="Gene3D" id="3.30.70.330">
    <property type="match status" value="1"/>
</dbReference>
<feature type="domain" description="RRM" evidence="4">
    <location>
        <begin position="34"/>
        <end position="81"/>
    </location>
</feature>
<evidence type="ECO:0000256" key="2">
    <source>
        <dbReference type="PROSITE-ProRule" id="PRU00176"/>
    </source>
</evidence>
<dbReference type="EMBL" id="JBDJPC010000004">
    <property type="protein sequence ID" value="KAL1505703.1"/>
    <property type="molecule type" value="Genomic_DNA"/>
</dbReference>
<organism evidence="5 6">
    <name type="scientific">Hypothenemus hampei</name>
    <name type="common">Coffee berry borer</name>
    <dbReference type="NCBI Taxonomy" id="57062"/>
    <lineage>
        <taxon>Eukaryota</taxon>
        <taxon>Metazoa</taxon>
        <taxon>Ecdysozoa</taxon>
        <taxon>Arthropoda</taxon>
        <taxon>Hexapoda</taxon>
        <taxon>Insecta</taxon>
        <taxon>Pterygota</taxon>
        <taxon>Neoptera</taxon>
        <taxon>Endopterygota</taxon>
        <taxon>Coleoptera</taxon>
        <taxon>Polyphaga</taxon>
        <taxon>Cucujiformia</taxon>
        <taxon>Curculionidae</taxon>
        <taxon>Scolytinae</taxon>
        <taxon>Hypothenemus</taxon>
    </lineage>
</organism>
<evidence type="ECO:0000313" key="6">
    <source>
        <dbReference type="Proteomes" id="UP001566132"/>
    </source>
</evidence>
<dbReference type="PROSITE" id="PS50102">
    <property type="entry name" value="RRM"/>
    <property type="match status" value="1"/>
</dbReference>
<dbReference type="InterPro" id="IPR000504">
    <property type="entry name" value="RRM_dom"/>
</dbReference>
<dbReference type="SUPFAM" id="SSF54928">
    <property type="entry name" value="RNA-binding domain, RBD"/>
    <property type="match status" value="1"/>
</dbReference>
<dbReference type="PANTHER" id="PTHR21245">
    <property type="entry name" value="HETEROGENEOUS NUCLEAR RIBONUCLEOPROTEIN"/>
    <property type="match status" value="1"/>
</dbReference>
<dbReference type="Pfam" id="PF00076">
    <property type="entry name" value="RRM_1"/>
    <property type="match status" value="1"/>
</dbReference>
<dbReference type="Proteomes" id="UP001566132">
    <property type="component" value="Unassembled WGS sequence"/>
</dbReference>
<evidence type="ECO:0000259" key="4">
    <source>
        <dbReference type="PROSITE" id="PS50102"/>
    </source>
</evidence>